<dbReference type="RefSeq" id="XP_014476742.1">
    <property type="nucleotide sequence ID" value="XM_014621256.1"/>
</dbReference>
<dbReference type="Proteomes" id="UP000515204">
    <property type="component" value="Unplaced"/>
</dbReference>
<dbReference type="GO" id="GO:0010008">
    <property type="term" value="C:endosome membrane"/>
    <property type="evidence" value="ECO:0007669"/>
    <property type="project" value="UniProtKB-SubCell"/>
</dbReference>
<feature type="domain" description="Vps53 N-terminal" evidence="9">
    <location>
        <begin position="41"/>
        <end position="436"/>
    </location>
</feature>
<dbReference type="GO" id="GO:0042147">
    <property type="term" value="P:retrograde transport, endosome to Golgi"/>
    <property type="evidence" value="ECO:0007669"/>
    <property type="project" value="InterPro"/>
</dbReference>
<evidence type="ECO:0000259" key="9">
    <source>
        <dbReference type="Pfam" id="PF04100"/>
    </source>
</evidence>
<evidence type="ECO:0000313" key="12">
    <source>
        <dbReference type="RefSeq" id="XP_014476742.1"/>
    </source>
</evidence>
<keyword evidence="11" id="KW-1185">Reference proteome</keyword>
<sequence>MENHEEDDLEELRSRVYTFPQNVQNVIEQVLPSNDPLDQSNFNVVDYINSLFPTEQSLSNIDDVVNKMEFQIHTIDKEIRSVVRGQTNVGQDGRAALEDAQKVIRQLFVHIKDIKDKAEQSEEVVKEITRDIKQLDFAKRNLTASITALNHLHMLVEGVDTLKVLTQKKLYGDIIMPLQAVMEVMQHFHNYMDIPQVKMLSDQVRQIHVELAQQITADFKQAFSGQNPKHFNQLTEGCLVLSALDPKVKKDLLVWFVNIQLQEYAHLFDENQDFAWLDKIDRRYAWIKKHLLDFESKFGTIFPQDWEVSERIAVQFCHVTREDLAKLMNKRRGEIDVKLLLYAIQRTSNFESLLAKRFVGSTLETTDAKSATISNDTTDKVPGNPFEENEQVEDEKPKPSPFANLIGKCFEPYLNIYIESLDRNLADLMDKFVSDAKTQPPGAKEFDGIEGPSSVLSSCADLFVFYKKCMLQCTQLSTGIIMLSLAETFQKYLREYAHKILQNNLPKIAGSVGIGTSMSNITRDFRDLSTSGFIQNFQSFLKEGETARLNKEEQSRICCILTTAEYCLETTQQLEEKLREKTDKCYSGKINLSQEQDIFNDVIKNCIQSLVQDLETACDSALTVMTKVQWSSVEVVGDQSNYVNTIIAHLRQTIPTIRDRLSSCRKYFTQLCVKFASSFIPKLVQQLFKCKPLNTVGAEQLLLDVHMLKTALLDLPSTGYQVQRKAPLAYAKVVIKGMAKAEMILKIVMSPIESPSDYVKQCRMRLPDLPFSEFQKILDMKGLKKTELVPLLEQFKQLENADAMHAAKSHIAHDSPEHEAVSIKRLERLIKKI</sequence>
<dbReference type="InterPro" id="IPR039766">
    <property type="entry name" value="Vps53"/>
</dbReference>
<dbReference type="KEGG" id="dqu:106745557"/>
<reference evidence="12" key="1">
    <citation type="submission" date="2025-08" db="UniProtKB">
        <authorList>
            <consortium name="RefSeq"/>
        </authorList>
    </citation>
    <scope>IDENTIFICATION</scope>
</reference>
<evidence type="ECO:0000259" key="10">
    <source>
        <dbReference type="Pfam" id="PF16854"/>
    </source>
</evidence>
<evidence type="ECO:0000313" key="11">
    <source>
        <dbReference type="Proteomes" id="UP000515204"/>
    </source>
</evidence>
<organism evidence="11 12">
    <name type="scientific">Dinoponera quadriceps</name>
    <name type="common">South American ant</name>
    <dbReference type="NCBI Taxonomy" id="609295"/>
    <lineage>
        <taxon>Eukaryota</taxon>
        <taxon>Metazoa</taxon>
        <taxon>Ecdysozoa</taxon>
        <taxon>Arthropoda</taxon>
        <taxon>Hexapoda</taxon>
        <taxon>Insecta</taxon>
        <taxon>Pterygota</taxon>
        <taxon>Neoptera</taxon>
        <taxon>Endopterygota</taxon>
        <taxon>Hymenoptera</taxon>
        <taxon>Apocrita</taxon>
        <taxon>Aculeata</taxon>
        <taxon>Formicoidea</taxon>
        <taxon>Formicidae</taxon>
        <taxon>Ponerinae</taxon>
        <taxon>Ponerini</taxon>
        <taxon>Dinoponera</taxon>
    </lineage>
</organism>
<dbReference type="PANTHER" id="PTHR12820:SF0">
    <property type="entry name" value="VACUOLAR PROTEIN SORTING-ASSOCIATED PROTEIN 53 HOMOLOG"/>
    <property type="match status" value="1"/>
</dbReference>
<proteinExistence type="inferred from homology"/>
<dbReference type="InterPro" id="IPR031745">
    <property type="entry name" value="Vps53_C"/>
</dbReference>
<comment type="similarity">
    <text evidence="3">Belongs to the VPS53 family.</text>
</comment>
<dbReference type="Pfam" id="PF04100">
    <property type="entry name" value="Vps53_N"/>
    <property type="match status" value="1"/>
</dbReference>
<keyword evidence="5" id="KW-0967">Endosome</keyword>
<evidence type="ECO:0000256" key="2">
    <source>
        <dbReference type="ARBA" id="ARBA00004481"/>
    </source>
</evidence>
<gene>
    <name evidence="12" type="primary">LOC106745557</name>
</gene>
<dbReference type="InterPro" id="IPR038260">
    <property type="entry name" value="Vps53_C_sf"/>
</dbReference>
<name>A0A6P3XEU5_DINQU</name>
<evidence type="ECO:0000256" key="5">
    <source>
        <dbReference type="ARBA" id="ARBA00022753"/>
    </source>
</evidence>
<accession>A0A6P3XEU5</accession>
<protein>
    <recommendedName>
        <fullName evidence="4">Vacuolar protein sorting-associated protein 53 homolog</fullName>
    </recommendedName>
</protein>
<dbReference type="Gene3D" id="1.10.357.110">
    <property type="entry name" value="Vacuolar protein sorting-associated protein 53, C-terminus"/>
    <property type="match status" value="1"/>
</dbReference>
<dbReference type="InterPro" id="IPR007234">
    <property type="entry name" value="Vps53_N"/>
</dbReference>
<evidence type="ECO:0000256" key="3">
    <source>
        <dbReference type="ARBA" id="ARBA00008628"/>
    </source>
</evidence>
<evidence type="ECO:0000256" key="4">
    <source>
        <dbReference type="ARBA" id="ARBA00014103"/>
    </source>
</evidence>
<evidence type="ECO:0000256" key="1">
    <source>
        <dbReference type="ARBA" id="ARBA00004150"/>
    </source>
</evidence>
<evidence type="ECO:0000256" key="6">
    <source>
        <dbReference type="ARBA" id="ARBA00023034"/>
    </source>
</evidence>
<dbReference type="GO" id="GO:0000938">
    <property type="term" value="C:GARP complex"/>
    <property type="evidence" value="ECO:0007669"/>
    <property type="project" value="InterPro"/>
</dbReference>
<comment type="subcellular location">
    <subcellularLocation>
        <location evidence="2">Endosome membrane</location>
        <topology evidence="2">Peripheral membrane protein</topology>
    </subcellularLocation>
    <subcellularLocation>
        <location evidence="1">Golgi apparatus</location>
        <location evidence="1">trans-Golgi network membrane</location>
        <topology evidence="1">Peripheral membrane protein</topology>
    </subcellularLocation>
</comment>
<dbReference type="CTD" id="55275"/>
<keyword evidence="7" id="KW-0472">Membrane</keyword>
<dbReference type="AlphaFoldDB" id="A0A6P3XEU5"/>
<dbReference type="Pfam" id="PF16854">
    <property type="entry name" value="VPS53_C"/>
    <property type="match status" value="1"/>
</dbReference>
<dbReference type="PANTHER" id="PTHR12820">
    <property type="entry name" value="VACUOLAR SORTING PROTEIN 53"/>
    <property type="match status" value="1"/>
</dbReference>
<evidence type="ECO:0000256" key="7">
    <source>
        <dbReference type="ARBA" id="ARBA00023136"/>
    </source>
</evidence>
<feature type="domain" description="Vps53 C-terminal" evidence="10">
    <location>
        <begin position="699"/>
        <end position="783"/>
    </location>
</feature>
<dbReference type="OrthoDB" id="10261632at2759"/>
<keyword evidence="6" id="KW-0333">Golgi apparatus</keyword>
<evidence type="ECO:0000256" key="8">
    <source>
        <dbReference type="SAM" id="MobiDB-lite"/>
    </source>
</evidence>
<feature type="region of interest" description="Disordered" evidence="8">
    <location>
        <begin position="370"/>
        <end position="398"/>
    </location>
</feature>
<dbReference type="GeneID" id="106745557"/>
<dbReference type="GO" id="GO:0005829">
    <property type="term" value="C:cytosol"/>
    <property type="evidence" value="ECO:0007669"/>
    <property type="project" value="GOC"/>
</dbReference>